<reference evidence="1 2" key="1">
    <citation type="submission" date="2016-07" db="EMBL/GenBank/DDBJ databases">
        <title>Pervasive Adenine N6-methylation of Active Genes in Fungi.</title>
        <authorList>
            <consortium name="DOE Joint Genome Institute"/>
            <person name="Mondo S.J."/>
            <person name="Dannebaum R.O."/>
            <person name="Kuo R.C."/>
            <person name="Labutti K."/>
            <person name="Haridas S."/>
            <person name="Kuo A."/>
            <person name="Salamov A."/>
            <person name="Ahrendt S.R."/>
            <person name="Lipzen A."/>
            <person name="Sullivan W."/>
            <person name="Andreopoulos W.B."/>
            <person name="Clum A."/>
            <person name="Lindquist E."/>
            <person name="Daum C."/>
            <person name="Ramamoorthy G.K."/>
            <person name="Gryganskyi A."/>
            <person name="Culley D."/>
            <person name="Magnuson J.K."/>
            <person name="James T.Y."/>
            <person name="O'Malley M.A."/>
            <person name="Stajich J.E."/>
            <person name="Spatafora J.W."/>
            <person name="Visel A."/>
            <person name="Grigoriev I.V."/>
        </authorList>
    </citation>
    <scope>NUCLEOTIDE SEQUENCE [LARGE SCALE GENOMIC DNA]</scope>
    <source>
        <strain evidence="1 2">JEL800</strain>
    </source>
</reference>
<keyword evidence="2" id="KW-1185">Reference proteome</keyword>
<accession>A0A1Y2BU43</accession>
<dbReference type="EMBL" id="MCGO01000045">
    <property type="protein sequence ID" value="ORY38204.1"/>
    <property type="molecule type" value="Genomic_DNA"/>
</dbReference>
<dbReference type="GO" id="GO:0015035">
    <property type="term" value="F:protein-disulfide reductase activity"/>
    <property type="evidence" value="ECO:0007669"/>
    <property type="project" value="InterPro"/>
</dbReference>
<organism evidence="1 2">
    <name type="scientific">Rhizoclosmatium globosum</name>
    <dbReference type="NCBI Taxonomy" id="329046"/>
    <lineage>
        <taxon>Eukaryota</taxon>
        <taxon>Fungi</taxon>
        <taxon>Fungi incertae sedis</taxon>
        <taxon>Chytridiomycota</taxon>
        <taxon>Chytridiomycota incertae sedis</taxon>
        <taxon>Chytridiomycetes</taxon>
        <taxon>Chytridiales</taxon>
        <taxon>Chytriomycetaceae</taxon>
        <taxon>Rhizoclosmatium</taxon>
    </lineage>
</organism>
<dbReference type="AlphaFoldDB" id="A0A1Y2BU43"/>
<evidence type="ECO:0000313" key="2">
    <source>
        <dbReference type="Proteomes" id="UP000193642"/>
    </source>
</evidence>
<dbReference type="OrthoDB" id="2150473at2759"/>
<gene>
    <name evidence="1" type="ORF">BCR33DRAFT_720910</name>
</gene>
<proteinExistence type="predicted"/>
<evidence type="ECO:0000313" key="1">
    <source>
        <dbReference type="EMBL" id="ORY38204.1"/>
    </source>
</evidence>
<protein>
    <submittedName>
        <fullName evidence="1">Uncharacterized protein</fullName>
    </submittedName>
</protein>
<dbReference type="InterPro" id="IPR007263">
    <property type="entry name" value="DCC1-like"/>
</dbReference>
<dbReference type="Proteomes" id="UP000193642">
    <property type="component" value="Unassembled WGS sequence"/>
</dbReference>
<sequence length="144" mass="16095">MIRTGLFRTASFVHHSVQTVFPSIRYASKLSSAFSSVLSTQTRDPPVQPPIVRVWWDSQCPLCIREIGLFKRLDTARRIEFVDIHKDLTQGSNSCPISTKDLLEKLHAQPINTDHKSSEAPILKGAAAFALLWGTLPPPFVGWV</sequence>
<dbReference type="Pfam" id="PF04134">
    <property type="entry name" value="DCC1-like"/>
    <property type="match status" value="1"/>
</dbReference>
<name>A0A1Y2BU43_9FUNG</name>
<comment type="caution">
    <text evidence="1">The sequence shown here is derived from an EMBL/GenBank/DDBJ whole genome shotgun (WGS) entry which is preliminary data.</text>
</comment>